<protein>
    <submittedName>
        <fullName evidence="2">Uncharacterized protein LOC105131696 isoform X3</fullName>
    </submittedName>
</protein>
<dbReference type="PANTHER" id="PTHR33625:SF2">
    <property type="entry name" value="POST-SET DOMAIN-CONTAINING PROTEIN"/>
    <property type="match status" value="1"/>
</dbReference>
<proteinExistence type="predicted"/>
<feature type="region of interest" description="Disordered" evidence="1">
    <location>
        <begin position="20"/>
        <end position="49"/>
    </location>
</feature>
<evidence type="ECO:0000313" key="2">
    <source>
        <dbReference type="EMBL" id="MBW99028.1"/>
    </source>
</evidence>
<accession>A0A2P2K005</accession>
<dbReference type="AlphaFoldDB" id="A0A2P2K005"/>
<name>A0A2P2K005_RHIMU</name>
<evidence type="ECO:0000256" key="1">
    <source>
        <dbReference type="SAM" id="MobiDB-lite"/>
    </source>
</evidence>
<sequence>MGAGVGGAVTIDLPMIQFKTSSPSSSPSLPSSSSSCCSSSDSSSPKFPVPVNKSVSLRQSCTVASSRCSIGSGSRIDCVHGEEDKRPGGSLFDAILRQVPSRFEVESAIAALRDFVEGIPSLGVEFHWLLRILYSSVSVLQAFRSLETEPSVKRLVISLATDKAVWDAILNNEMVRTLRDSGNTAGFWRLPNYVEEPDILSNETVRKLEDSGNTAGRWRLPNPDEEPDMIASMLNWVMEIIRVKIDGLMQQFQLLMDQIFRPTGRDNPTKVTRDVDEVNEKVRSSFLLSIVILVIVVVTRAHLAI</sequence>
<feature type="compositionally biased region" description="Low complexity" evidence="1">
    <location>
        <begin position="21"/>
        <end position="45"/>
    </location>
</feature>
<organism evidence="2">
    <name type="scientific">Rhizophora mucronata</name>
    <name type="common">Asiatic mangrove</name>
    <dbReference type="NCBI Taxonomy" id="61149"/>
    <lineage>
        <taxon>Eukaryota</taxon>
        <taxon>Viridiplantae</taxon>
        <taxon>Streptophyta</taxon>
        <taxon>Embryophyta</taxon>
        <taxon>Tracheophyta</taxon>
        <taxon>Spermatophyta</taxon>
        <taxon>Magnoliopsida</taxon>
        <taxon>eudicotyledons</taxon>
        <taxon>Gunneridae</taxon>
        <taxon>Pentapetalae</taxon>
        <taxon>rosids</taxon>
        <taxon>fabids</taxon>
        <taxon>Malpighiales</taxon>
        <taxon>Rhizophoraceae</taxon>
        <taxon>Rhizophora</taxon>
    </lineage>
</organism>
<dbReference type="PANTHER" id="PTHR33625">
    <property type="entry name" value="OS08G0179900 PROTEIN"/>
    <property type="match status" value="1"/>
</dbReference>
<reference evidence="2" key="1">
    <citation type="submission" date="2018-02" db="EMBL/GenBank/DDBJ databases">
        <title>Rhizophora mucronata_Transcriptome.</title>
        <authorList>
            <person name="Meera S.P."/>
            <person name="Sreeshan A."/>
            <person name="Augustine A."/>
        </authorList>
    </citation>
    <scope>NUCLEOTIDE SEQUENCE</scope>
    <source>
        <tissue evidence="2">Leaf</tissue>
    </source>
</reference>
<dbReference type="EMBL" id="GGEC01018545">
    <property type="protein sequence ID" value="MBW99028.1"/>
    <property type="molecule type" value="Transcribed_RNA"/>
</dbReference>